<protein>
    <submittedName>
        <fullName evidence="1">Uncharacterized protein</fullName>
    </submittedName>
</protein>
<dbReference type="EMBL" id="JYDJ01000524">
    <property type="protein sequence ID" value="KRX34715.1"/>
    <property type="molecule type" value="Genomic_DNA"/>
</dbReference>
<organism evidence="1 2">
    <name type="scientific">Trichinella murrelli</name>
    <dbReference type="NCBI Taxonomy" id="144512"/>
    <lineage>
        <taxon>Eukaryota</taxon>
        <taxon>Metazoa</taxon>
        <taxon>Ecdysozoa</taxon>
        <taxon>Nematoda</taxon>
        <taxon>Enoplea</taxon>
        <taxon>Dorylaimia</taxon>
        <taxon>Trichinellida</taxon>
        <taxon>Trichinellidae</taxon>
        <taxon>Trichinella</taxon>
    </lineage>
</organism>
<gene>
    <name evidence="1" type="ORF">T05_12968</name>
</gene>
<keyword evidence="2" id="KW-1185">Reference proteome</keyword>
<dbReference type="AlphaFoldDB" id="A0A0V0T6R0"/>
<evidence type="ECO:0000313" key="1">
    <source>
        <dbReference type="EMBL" id="KRX34715.1"/>
    </source>
</evidence>
<proteinExistence type="predicted"/>
<name>A0A0V0T6R0_9BILA</name>
<reference evidence="1 2" key="1">
    <citation type="submission" date="2015-01" db="EMBL/GenBank/DDBJ databases">
        <title>Evolution of Trichinella species and genotypes.</title>
        <authorList>
            <person name="Korhonen P.K."/>
            <person name="Edoardo P."/>
            <person name="Giuseppe L.R."/>
            <person name="Gasser R.B."/>
        </authorList>
    </citation>
    <scope>NUCLEOTIDE SEQUENCE [LARGE SCALE GENOMIC DNA]</scope>
    <source>
        <strain evidence="1">ISS417</strain>
    </source>
</reference>
<sequence>MKKTAISRLWRIESEQQMQHWHLQHVDLILTQVLTEDIIQEDGSMR</sequence>
<accession>A0A0V0T6R0</accession>
<dbReference type="Proteomes" id="UP000055048">
    <property type="component" value="Unassembled WGS sequence"/>
</dbReference>
<evidence type="ECO:0000313" key="2">
    <source>
        <dbReference type="Proteomes" id="UP000055048"/>
    </source>
</evidence>
<comment type="caution">
    <text evidence="1">The sequence shown here is derived from an EMBL/GenBank/DDBJ whole genome shotgun (WGS) entry which is preliminary data.</text>
</comment>